<organism evidence="2 3">
    <name type="scientific">Stylosanthes scabra</name>
    <dbReference type="NCBI Taxonomy" id="79078"/>
    <lineage>
        <taxon>Eukaryota</taxon>
        <taxon>Viridiplantae</taxon>
        <taxon>Streptophyta</taxon>
        <taxon>Embryophyta</taxon>
        <taxon>Tracheophyta</taxon>
        <taxon>Spermatophyta</taxon>
        <taxon>Magnoliopsida</taxon>
        <taxon>eudicotyledons</taxon>
        <taxon>Gunneridae</taxon>
        <taxon>Pentapetalae</taxon>
        <taxon>rosids</taxon>
        <taxon>fabids</taxon>
        <taxon>Fabales</taxon>
        <taxon>Fabaceae</taxon>
        <taxon>Papilionoideae</taxon>
        <taxon>50 kb inversion clade</taxon>
        <taxon>dalbergioids sensu lato</taxon>
        <taxon>Dalbergieae</taxon>
        <taxon>Pterocarpus clade</taxon>
        <taxon>Stylosanthes</taxon>
    </lineage>
</organism>
<gene>
    <name evidence="2" type="ORF">PIB30_019061</name>
</gene>
<comment type="caution">
    <text evidence="2">The sequence shown here is derived from an EMBL/GenBank/DDBJ whole genome shotgun (WGS) entry which is preliminary data.</text>
</comment>
<evidence type="ECO:0000313" key="2">
    <source>
        <dbReference type="EMBL" id="MED6144817.1"/>
    </source>
</evidence>
<feature type="region of interest" description="Disordered" evidence="1">
    <location>
        <begin position="161"/>
        <end position="202"/>
    </location>
</feature>
<dbReference type="Proteomes" id="UP001341840">
    <property type="component" value="Unassembled WGS sequence"/>
</dbReference>
<feature type="compositionally biased region" description="Basic residues" evidence="1">
    <location>
        <begin position="171"/>
        <end position="187"/>
    </location>
</feature>
<proteinExistence type="predicted"/>
<keyword evidence="3" id="KW-1185">Reference proteome</keyword>
<dbReference type="EMBL" id="JASCZI010090679">
    <property type="protein sequence ID" value="MED6144817.1"/>
    <property type="molecule type" value="Genomic_DNA"/>
</dbReference>
<protein>
    <submittedName>
        <fullName evidence="2">Uncharacterized protein</fullName>
    </submittedName>
</protein>
<evidence type="ECO:0000256" key="1">
    <source>
        <dbReference type="SAM" id="MobiDB-lite"/>
    </source>
</evidence>
<sequence>MRQQAAKELFAARYNKKIKSRELEEGDLVLKRADIGGKMPPKESWAQVEKAPTKWSKCSEKEHINSAQLKGQRTKSPGAKTKALKLPQRATYKVVRTKTTAPHRTDHPVLSCKKHKLCAPTVKVKTSRQANLETKLCAPISQHLRHRDKQAYKHNYKVHREDTRHPQMQSAKKHTASPGAKVRKRHAASQLPKCKKAQDATKCRSAQIQSIKKIPEHISKASDC</sequence>
<name>A0ABU6T7Z2_9FABA</name>
<reference evidence="2 3" key="1">
    <citation type="journal article" date="2023" name="Plants (Basel)">
        <title>Bridging the Gap: Combining Genomics and Transcriptomics Approaches to Understand Stylosanthes scabra, an Orphan Legume from the Brazilian Caatinga.</title>
        <authorList>
            <person name="Ferreira-Neto J.R.C."/>
            <person name="da Silva M.D."/>
            <person name="Binneck E."/>
            <person name="de Melo N.F."/>
            <person name="da Silva R.H."/>
            <person name="de Melo A.L.T.M."/>
            <person name="Pandolfi V."/>
            <person name="Bustamante F.O."/>
            <person name="Brasileiro-Vidal A.C."/>
            <person name="Benko-Iseppon A.M."/>
        </authorList>
    </citation>
    <scope>NUCLEOTIDE SEQUENCE [LARGE SCALE GENOMIC DNA]</scope>
    <source>
        <tissue evidence="2">Leaves</tissue>
    </source>
</reference>
<accession>A0ABU6T7Z2</accession>
<evidence type="ECO:0000313" key="3">
    <source>
        <dbReference type="Proteomes" id="UP001341840"/>
    </source>
</evidence>